<feature type="signal peptide" evidence="7">
    <location>
        <begin position="1"/>
        <end position="16"/>
    </location>
</feature>
<dbReference type="PIRSF" id="PIRSF000898">
    <property type="entry name" value="Acid_Ptase_5"/>
    <property type="match status" value="1"/>
</dbReference>
<dbReference type="PANTHER" id="PTHR10161">
    <property type="entry name" value="TARTRATE-RESISTANT ACID PHOSPHATASE TYPE 5"/>
    <property type="match status" value="1"/>
</dbReference>
<evidence type="ECO:0000256" key="5">
    <source>
        <dbReference type="ARBA" id="ARBA00022801"/>
    </source>
</evidence>
<accession>A0ABY7FRT0</accession>
<dbReference type="EC" id="3.1.3.2" evidence="2 6"/>
<dbReference type="PANTHER" id="PTHR10161:SF14">
    <property type="entry name" value="TARTRATE-RESISTANT ACID PHOSPHATASE TYPE 5"/>
    <property type="match status" value="1"/>
</dbReference>
<keyword evidence="4 7" id="KW-0732">Signal</keyword>
<dbReference type="Gene3D" id="3.60.21.10">
    <property type="match status" value="1"/>
</dbReference>
<dbReference type="InterPro" id="IPR004843">
    <property type="entry name" value="Calcineurin-like_PHP"/>
</dbReference>
<dbReference type="EMBL" id="CP111024">
    <property type="protein sequence ID" value="WAR24287.1"/>
    <property type="molecule type" value="Genomic_DNA"/>
</dbReference>
<evidence type="ECO:0000256" key="1">
    <source>
        <dbReference type="ARBA" id="ARBA00000032"/>
    </source>
</evidence>
<proteinExistence type="predicted"/>
<dbReference type="Proteomes" id="UP001164746">
    <property type="component" value="Chromosome 13"/>
</dbReference>
<reference evidence="9" key="1">
    <citation type="submission" date="2022-11" db="EMBL/GenBank/DDBJ databases">
        <title>Centuries of genome instability and evolution in soft-shell clam transmissible cancer (bioRxiv).</title>
        <authorList>
            <person name="Hart S.F.M."/>
            <person name="Yonemitsu M.A."/>
            <person name="Giersch R.M."/>
            <person name="Beal B.F."/>
            <person name="Arriagada G."/>
            <person name="Davis B.W."/>
            <person name="Ostrander E.A."/>
            <person name="Goff S.P."/>
            <person name="Metzger M.J."/>
        </authorList>
    </citation>
    <scope>NUCLEOTIDE SEQUENCE</scope>
    <source>
        <strain evidence="9">MELC-2E11</strain>
        <tissue evidence="9">Siphon/mantle</tissue>
    </source>
</reference>
<dbReference type="Pfam" id="PF00149">
    <property type="entry name" value="Metallophos"/>
    <property type="match status" value="1"/>
</dbReference>
<evidence type="ECO:0000256" key="7">
    <source>
        <dbReference type="SAM" id="SignalP"/>
    </source>
</evidence>
<protein>
    <recommendedName>
        <fullName evidence="3 6">Tartrate-resistant acid phosphatase type 5</fullName>
        <ecNumber evidence="2 6">3.1.3.2</ecNumber>
    </recommendedName>
</protein>
<evidence type="ECO:0000256" key="2">
    <source>
        <dbReference type="ARBA" id="ARBA00012646"/>
    </source>
</evidence>
<evidence type="ECO:0000259" key="8">
    <source>
        <dbReference type="Pfam" id="PF00149"/>
    </source>
</evidence>
<sequence length="316" mass="35822">MIRFMFMCIFLREVSCMDSLRFLAVGDWGGIPFWPYDTPIETKVAKQMAKVSEMYQSSFNLALGDNFYSNGVTDVDDKRFKETFEDVYHYDSLMNPWYIVAGNHDHYGNASAQIAYTKRNFPDYYYSLNFKIPGGDGVDIIMIDTVLLCGNTDHDIVGDQPHGPENVKVAEDHWAWLDTQLKSSKAEYLLVAGHFPVYSIAEHGPTKCLTNRLKPMLNKYNVTAYFCGHDHNLQHISSSESGWTVDYFVSGAGNIVEDNKSHERDIPAGSLKFFWAKLIDLGGFAVVEATSKNMTMSFVDGFGSTLYSYTMYSRKS</sequence>
<dbReference type="InterPro" id="IPR024927">
    <property type="entry name" value="Acid_PPase"/>
</dbReference>
<keyword evidence="5 6" id="KW-0378">Hydrolase</keyword>
<comment type="catalytic activity">
    <reaction evidence="1 6">
        <text>a phosphate monoester + H2O = an alcohol + phosphate</text>
        <dbReference type="Rhea" id="RHEA:15017"/>
        <dbReference type="ChEBI" id="CHEBI:15377"/>
        <dbReference type="ChEBI" id="CHEBI:30879"/>
        <dbReference type="ChEBI" id="CHEBI:43474"/>
        <dbReference type="ChEBI" id="CHEBI:67140"/>
        <dbReference type="EC" id="3.1.3.2"/>
    </reaction>
</comment>
<dbReference type="SUPFAM" id="SSF56300">
    <property type="entry name" value="Metallo-dependent phosphatases"/>
    <property type="match status" value="1"/>
</dbReference>
<evidence type="ECO:0000256" key="6">
    <source>
        <dbReference type="PIRNR" id="PIRNR000898"/>
    </source>
</evidence>
<evidence type="ECO:0000313" key="10">
    <source>
        <dbReference type="Proteomes" id="UP001164746"/>
    </source>
</evidence>
<feature type="chain" id="PRO_5045386830" description="Tartrate-resistant acid phosphatase type 5" evidence="7">
    <location>
        <begin position="17"/>
        <end position="316"/>
    </location>
</feature>
<evidence type="ECO:0000313" key="9">
    <source>
        <dbReference type="EMBL" id="WAR24287.1"/>
    </source>
</evidence>
<dbReference type="CDD" id="cd07378">
    <property type="entry name" value="MPP_ACP5"/>
    <property type="match status" value="1"/>
</dbReference>
<keyword evidence="6" id="KW-0408">Iron</keyword>
<organism evidence="9 10">
    <name type="scientific">Mya arenaria</name>
    <name type="common">Soft-shell clam</name>
    <dbReference type="NCBI Taxonomy" id="6604"/>
    <lineage>
        <taxon>Eukaryota</taxon>
        <taxon>Metazoa</taxon>
        <taxon>Spiralia</taxon>
        <taxon>Lophotrochozoa</taxon>
        <taxon>Mollusca</taxon>
        <taxon>Bivalvia</taxon>
        <taxon>Autobranchia</taxon>
        <taxon>Heteroconchia</taxon>
        <taxon>Euheterodonta</taxon>
        <taxon>Imparidentia</taxon>
        <taxon>Neoheterodontei</taxon>
        <taxon>Myida</taxon>
        <taxon>Myoidea</taxon>
        <taxon>Myidae</taxon>
        <taxon>Mya</taxon>
    </lineage>
</organism>
<evidence type="ECO:0000256" key="3">
    <source>
        <dbReference type="ARBA" id="ARBA00015822"/>
    </source>
</evidence>
<feature type="domain" description="Calcineurin-like phosphoesterase" evidence="8">
    <location>
        <begin position="20"/>
        <end position="232"/>
    </location>
</feature>
<dbReference type="InterPro" id="IPR051558">
    <property type="entry name" value="Metallophosphoesterase_PAP"/>
</dbReference>
<evidence type="ECO:0000256" key="4">
    <source>
        <dbReference type="ARBA" id="ARBA00022729"/>
    </source>
</evidence>
<gene>
    <name evidence="9" type="ORF">MAR_037956</name>
</gene>
<dbReference type="InterPro" id="IPR029052">
    <property type="entry name" value="Metallo-depent_PP-like"/>
</dbReference>
<name>A0ABY7FRT0_MYAAR</name>
<keyword evidence="10" id="KW-1185">Reference proteome</keyword>